<feature type="region of interest" description="Disordered" evidence="1">
    <location>
        <begin position="320"/>
        <end position="457"/>
    </location>
</feature>
<dbReference type="EMBL" id="CABVLU010000002">
    <property type="protein sequence ID" value="VVT48823.1"/>
    <property type="molecule type" value="Genomic_DNA"/>
</dbReference>
<evidence type="ECO:0000313" key="2">
    <source>
        <dbReference type="EMBL" id="VVT48823.1"/>
    </source>
</evidence>
<feature type="region of interest" description="Disordered" evidence="1">
    <location>
        <begin position="139"/>
        <end position="166"/>
    </location>
</feature>
<feature type="region of interest" description="Disordered" evidence="1">
    <location>
        <begin position="14"/>
        <end position="51"/>
    </location>
</feature>
<feature type="compositionally biased region" description="Polar residues" evidence="1">
    <location>
        <begin position="247"/>
        <end position="266"/>
    </location>
</feature>
<protein>
    <submittedName>
        <fullName evidence="2">Uncharacterized protein</fullName>
    </submittedName>
</protein>
<accession>A0A5E8BC32</accession>
<feature type="compositionally biased region" description="Low complexity" evidence="1">
    <location>
        <begin position="274"/>
        <end position="287"/>
    </location>
</feature>
<gene>
    <name evidence="2" type="ORF">SAPINGB_P001969</name>
</gene>
<feature type="compositionally biased region" description="Basic residues" evidence="1">
    <location>
        <begin position="794"/>
        <end position="804"/>
    </location>
</feature>
<feature type="compositionally biased region" description="Low complexity" evidence="1">
    <location>
        <begin position="26"/>
        <end position="47"/>
    </location>
</feature>
<feature type="compositionally biased region" description="Basic and acidic residues" evidence="1">
    <location>
        <begin position="139"/>
        <end position="150"/>
    </location>
</feature>
<feature type="compositionally biased region" description="Gly residues" evidence="1">
    <location>
        <begin position="331"/>
        <end position="340"/>
    </location>
</feature>
<feature type="compositionally biased region" description="Low complexity" evidence="1">
    <location>
        <begin position="381"/>
        <end position="396"/>
    </location>
</feature>
<feature type="compositionally biased region" description="Low complexity" evidence="1">
    <location>
        <begin position="430"/>
        <end position="448"/>
    </location>
</feature>
<feature type="region of interest" description="Disordered" evidence="1">
    <location>
        <begin position="502"/>
        <end position="570"/>
    </location>
</feature>
<dbReference type="GeneID" id="43580789"/>
<dbReference type="RefSeq" id="XP_031852580.1">
    <property type="nucleotide sequence ID" value="XM_031996689.1"/>
</dbReference>
<dbReference type="Proteomes" id="UP000398389">
    <property type="component" value="Unassembled WGS sequence"/>
</dbReference>
<feature type="region of interest" description="Disordered" evidence="1">
    <location>
        <begin position="244"/>
        <end position="287"/>
    </location>
</feature>
<name>A0A5E8BC32_9ASCO</name>
<feature type="region of interest" description="Disordered" evidence="1">
    <location>
        <begin position="771"/>
        <end position="804"/>
    </location>
</feature>
<reference evidence="2 3" key="1">
    <citation type="submission" date="2019-09" db="EMBL/GenBank/DDBJ databases">
        <authorList>
            <person name="Brejova B."/>
        </authorList>
    </citation>
    <scope>NUCLEOTIDE SEQUENCE [LARGE SCALE GENOMIC DNA]</scope>
</reference>
<evidence type="ECO:0000313" key="3">
    <source>
        <dbReference type="Proteomes" id="UP000398389"/>
    </source>
</evidence>
<sequence length="804" mass="87276">MVLQEPMIFKEYLQPASWIEGPPPGSSSGSSTDMGPSSSSSSPSPLSRTCKPQPRLFGHGTIPELETFEGVSYVKNQQLGGFRATQLLALTHPVLSGRRKRRARRLFLQATFGNAPVGGIVSAQDVASAHDRVALMEQDHGPVQESEQEKKKRIKKPKPCNDSGRRFGVLSDYSQGVVDNLLSISKGQETDNVQSKVALVEKGSTRTNRNTSGSRKLVTFAVEKNPKEEDEEAIVILEESGVPENTLGASTGESVVSQTPSATAVTSPPLPLRNSNSNSISTSTSTTTALAPKRFTLALQTGPNNSTFWIGSVNEFSRKSSFSTGNDGDDSGSGNGGGENGSPVLIPVPVTSTGSGGGGSSNTTSASNSLRESLKFSYPRSTSISTTDTSPTLPISFFGGKKNVGTVSGSSTSSGGGGTLASLFGKPNRNRGSTTAAAAARKAGGTEAVSGNDNGGAGSRAMSLEVNNMMLVMSGKAGVDKPWKPLGASLEDLFFPKRYRRRGSKDSISSGSSSLTNIRVPTNEEGGEEGGTNNEGGSSSKEEDGLAEVEEEDEEEEAQADGEADDTDTDTNLKLQSIEHKPLKHFGEKSAESEKKSKKLRDNGFYLFPLSGVYSEMPWLNVLHTKVSNDLTERYKSPDGFLLGTQQVPEQEKLVMILNEEDLDYLTNVETTTELLIHRTDFFQDTRDVTPNSFGSPQTYGQQWLREWQRVRGMPQEQAEEMFALYMRETYLEVREDLMRKAELRQEMEMKYEAEQKRYLRTKKQEIRLRTGESHNVEIKKKKRPVNYSAATGHGHKNRTSYET</sequence>
<organism evidence="2 3">
    <name type="scientific">Magnusiomyces paraingens</name>
    <dbReference type="NCBI Taxonomy" id="2606893"/>
    <lineage>
        <taxon>Eukaryota</taxon>
        <taxon>Fungi</taxon>
        <taxon>Dikarya</taxon>
        <taxon>Ascomycota</taxon>
        <taxon>Saccharomycotina</taxon>
        <taxon>Dipodascomycetes</taxon>
        <taxon>Dipodascales</taxon>
        <taxon>Dipodascaceae</taxon>
        <taxon>Magnusiomyces</taxon>
    </lineage>
</organism>
<keyword evidence="3" id="KW-1185">Reference proteome</keyword>
<feature type="compositionally biased region" description="Low complexity" evidence="1">
    <location>
        <begin position="404"/>
        <end position="413"/>
    </location>
</feature>
<evidence type="ECO:0000256" key="1">
    <source>
        <dbReference type="SAM" id="MobiDB-lite"/>
    </source>
</evidence>
<dbReference type="AlphaFoldDB" id="A0A5E8BC32"/>
<proteinExistence type="predicted"/>
<feature type="compositionally biased region" description="Acidic residues" evidence="1">
    <location>
        <begin position="545"/>
        <end position="569"/>
    </location>
</feature>